<keyword evidence="4 5" id="KW-0472">Membrane</keyword>
<protein>
    <submittedName>
        <fullName evidence="6">DoxX family protein</fullName>
    </submittedName>
</protein>
<dbReference type="InterPro" id="IPR032808">
    <property type="entry name" value="DoxX"/>
</dbReference>
<evidence type="ECO:0000313" key="6">
    <source>
        <dbReference type="EMBL" id="MEQ3541062.1"/>
    </source>
</evidence>
<comment type="subcellular location">
    <subcellularLocation>
        <location evidence="1">Membrane</location>
        <topology evidence="1">Multi-pass membrane protein</topology>
    </subcellularLocation>
</comment>
<organism evidence="6 7">
    <name type="scientific">Pseudonocardia tropica</name>
    <dbReference type="NCBI Taxonomy" id="681289"/>
    <lineage>
        <taxon>Bacteria</taxon>
        <taxon>Bacillati</taxon>
        <taxon>Actinomycetota</taxon>
        <taxon>Actinomycetes</taxon>
        <taxon>Pseudonocardiales</taxon>
        <taxon>Pseudonocardiaceae</taxon>
        <taxon>Pseudonocardia</taxon>
    </lineage>
</organism>
<evidence type="ECO:0000313" key="7">
    <source>
        <dbReference type="Proteomes" id="UP001464923"/>
    </source>
</evidence>
<evidence type="ECO:0000256" key="2">
    <source>
        <dbReference type="ARBA" id="ARBA00022692"/>
    </source>
</evidence>
<accession>A0ABV1JYN8</accession>
<dbReference type="Pfam" id="PF13564">
    <property type="entry name" value="DoxX_2"/>
    <property type="match status" value="1"/>
</dbReference>
<dbReference type="EMBL" id="JBEDNP010000012">
    <property type="protein sequence ID" value="MEQ3541062.1"/>
    <property type="molecule type" value="Genomic_DNA"/>
</dbReference>
<keyword evidence="2 5" id="KW-0812">Transmembrane</keyword>
<dbReference type="Proteomes" id="UP001464923">
    <property type="component" value="Unassembled WGS sequence"/>
</dbReference>
<name>A0ABV1JYN8_9PSEU</name>
<gene>
    <name evidence="6" type="ORF">WHI96_19815</name>
</gene>
<feature type="transmembrane region" description="Helical" evidence="5">
    <location>
        <begin position="64"/>
        <end position="84"/>
    </location>
</feature>
<evidence type="ECO:0000256" key="4">
    <source>
        <dbReference type="ARBA" id="ARBA00023136"/>
    </source>
</evidence>
<dbReference type="RefSeq" id="WP_345644737.1">
    <property type="nucleotide sequence ID" value="NZ_BAABLY010000027.1"/>
</dbReference>
<evidence type="ECO:0000256" key="5">
    <source>
        <dbReference type="SAM" id="Phobius"/>
    </source>
</evidence>
<sequence length="128" mass="12827">MRIALGVLSVLAAIAFLAIGGGKIVTTATFVEQLGLPAGLVVVIGVLEVAGALGLLVGLRVPRIGLAASIGLLLLLLGAVGFHLLRGDVIPAGTSALVLLVVAASLTVLHVLSRRPVSRARTTAKPTT</sequence>
<reference evidence="6 7" key="1">
    <citation type="submission" date="2024-03" db="EMBL/GenBank/DDBJ databases">
        <title>Draft genome sequence of Pseudonocardia tropica JCM 19149.</title>
        <authorList>
            <person name="Butdee W."/>
            <person name="Duangmal K."/>
        </authorList>
    </citation>
    <scope>NUCLEOTIDE SEQUENCE [LARGE SCALE GENOMIC DNA]</scope>
    <source>
        <strain evidence="6 7">JCM 19149</strain>
    </source>
</reference>
<feature type="transmembrane region" description="Helical" evidence="5">
    <location>
        <begin position="36"/>
        <end position="57"/>
    </location>
</feature>
<feature type="transmembrane region" description="Helical" evidence="5">
    <location>
        <begin position="90"/>
        <end position="112"/>
    </location>
</feature>
<proteinExistence type="predicted"/>
<evidence type="ECO:0000256" key="1">
    <source>
        <dbReference type="ARBA" id="ARBA00004141"/>
    </source>
</evidence>
<keyword evidence="3 5" id="KW-1133">Transmembrane helix</keyword>
<comment type="caution">
    <text evidence="6">The sequence shown here is derived from an EMBL/GenBank/DDBJ whole genome shotgun (WGS) entry which is preliminary data.</text>
</comment>
<evidence type="ECO:0000256" key="3">
    <source>
        <dbReference type="ARBA" id="ARBA00022989"/>
    </source>
</evidence>
<keyword evidence="7" id="KW-1185">Reference proteome</keyword>